<dbReference type="AlphaFoldDB" id="A0A453EWN4"/>
<reference evidence="2" key="3">
    <citation type="journal article" date="2017" name="Nature">
        <title>Genome sequence of the progenitor of the wheat D genome Aegilops tauschii.</title>
        <authorList>
            <person name="Luo M.C."/>
            <person name="Gu Y.Q."/>
            <person name="Puiu D."/>
            <person name="Wang H."/>
            <person name="Twardziok S.O."/>
            <person name="Deal K.R."/>
            <person name="Huo N."/>
            <person name="Zhu T."/>
            <person name="Wang L."/>
            <person name="Wang Y."/>
            <person name="McGuire P.E."/>
            <person name="Liu S."/>
            <person name="Long H."/>
            <person name="Ramasamy R.K."/>
            <person name="Rodriguez J.C."/>
            <person name="Van S.L."/>
            <person name="Yuan L."/>
            <person name="Wang Z."/>
            <person name="Xia Z."/>
            <person name="Xiao L."/>
            <person name="Anderson O.D."/>
            <person name="Ouyang S."/>
            <person name="Liang Y."/>
            <person name="Zimin A.V."/>
            <person name="Pertea G."/>
            <person name="Qi P."/>
            <person name="Bennetzen J.L."/>
            <person name="Dai X."/>
            <person name="Dawson M.W."/>
            <person name="Muller H.G."/>
            <person name="Kugler K."/>
            <person name="Rivarola-Duarte L."/>
            <person name="Spannagl M."/>
            <person name="Mayer K.F.X."/>
            <person name="Lu F.H."/>
            <person name="Bevan M.W."/>
            <person name="Leroy P."/>
            <person name="Li P."/>
            <person name="You F.M."/>
            <person name="Sun Q."/>
            <person name="Liu Z."/>
            <person name="Lyons E."/>
            <person name="Wicker T."/>
            <person name="Salzberg S.L."/>
            <person name="Devos K.M."/>
            <person name="Dvorak J."/>
        </authorList>
    </citation>
    <scope>NUCLEOTIDE SEQUENCE [LARGE SCALE GENOMIC DNA]</scope>
    <source>
        <strain evidence="2">cv. AL8/78</strain>
    </source>
</reference>
<dbReference type="EnsemblPlants" id="AET3Gv20496900.26">
    <property type="protein sequence ID" value="AET3Gv20496900.26"/>
    <property type="gene ID" value="AET3Gv20496900"/>
</dbReference>
<dbReference type="InterPro" id="IPR022893">
    <property type="entry name" value="Shikimate_DH_fam"/>
</dbReference>
<reference evidence="3" key="2">
    <citation type="journal article" date="2017" name="Nat. Plants">
        <title>The Aegilops tauschii genome reveals multiple impacts of transposons.</title>
        <authorList>
            <person name="Zhao G."/>
            <person name="Zou C."/>
            <person name="Li K."/>
            <person name="Wang K."/>
            <person name="Li T."/>
            <person name="Gao L."/>
            <person name="Zhang X."/>
            <person name="Wang H."/>
            <person name="Yang Z."/>
            <person name="Liu X."/>
            <person name="Jiang W."/>
            <person name="Mao L."/>
            <person name="Kong X."/>
            <person name="Jiao Y."/>
            <person name="Jia J."/>
        </authorList>
    </citation>
    <scope>NUCLEOTIDE SEQUENCE [LARGE SCALE GENOMIC DNA]</scope>
    <source>
        <strain evidence="3">cv. AL8/78</strain>
    </source>
</reference>
<dbReference type="PANTHER" id="PTHR21089:SF11">
    <property type="entry name" value="OS01G0375500 PROTEIN"/>
    <property type="match status" value="1"/>
</dbReference>
<reference evidence="3" key="1">
    <citation type="journal article" date="2014" name="Science">
        <title>Ancient hybridizations among the ancestral genomes of bread wheat.</title>
        <authorList>
            <consortium name="International Wheat Genome Sequencing Consortium,"/>
            <person name="Marcussen T."/>
            <person name="Sandve S.R."/>
            <person name="Heier L."/>
            <person name="Spannagl M."/>
            <person name="Pfeifer M."/>
            <person name="Jakobsen K.S."/>
            <person name="Wulff B.B."/>
            <person name="Steuernagel B."/>
            <person name="Mayer K.F."/>
            <person name="Olsen O.A."/>
        </authorList>
    </citation>
    <scope>NUCLEOTIDE SEQUENCE [LARGE SCALE GENOMIC DNA]</scope>
    <source>
        <strain evidence="3">cv. AL8/78</strain>
    </source>
</reference>
<organism evidence="2 3">
    <name type="scientific">Aegilops tauschii subsp. strangulata</name>
    <name type="common">Goatgrass</name>
    <dbReference type="NCBI Taxonomy" id="200361"/>
    <lineage>
        <taxon>Eukaryota</taxon>
        <taxon>Viridiplantae</taxon>
        <taxon>Streptophyta</taxon>
        <taxon>Embryophyta</taxon>
        <taxon>Tracheophyta</taxon>
        <taxon>Spermatophyta</taxon>
        <taxon>Magnoliopsida</taxon>
        <taxon>Liliopsida</taxon>
        <taxon>Poales</taxon>
        <taxon>Poaceae</taxon>
        <taxon>BOP clade</taxon>
        <taxon>Pooideae</taxon>
        <taxon>Triticodae</taxon>
        <taxon>Triticeae</taxon>
        <taxon>Triticinae</taxon>
        <taxon>Aegilops</taxon>
    </lineage>
</organism>
<reference evidence="2" key="4">
    <citation type="submission" date="2019-03" db="UniProtKB">
        <authorList>
            <consortium name="EnsemblPlants"/>
        </authorList>
    </citation>
    <scope>IDENTIFICATION</scope>
</reference>
<keyword evidence="1" id="KW-0812">Transmembrane</keyword>
<dbReference type="GO" id="GO:0004764">
    <property type="term" value="F:shikimate 3-dehydrogenase (NADP+) activity"/>
    <property type="evidence" value="ECO:0007669"/>
    <property type="project" value="InterPro"/>
</dbReference>
<evidence type="ECO:0000313" key="2">
    <source>
        <dbReference type="EnsemblPlants" id="AET3Gv20496900.26"/>
    </source>
</evidence>
<dbReference type="GO" id="GO:0003855">
    <property type="term" value="F:3-dehydroquinate dehydratase activity"/>
    <property type="evidence" value="ECO:0007669"/>
    <property type="project" value="InterPro"/>
</dbReference>
<dbReference type="Gramene" id="AET3Gv20496900.26">
    <property type="protein sequence ID" value="AET3Gv20496900.26"/>
    <property type="gene ID" value="AET3Gv20496900"/>
</dbReference>
<dbReference type="PANTHER" id="PTHR21089">
    <property type="entry name" value="SHIKIMATE DEHYDROGENASE"/>
    <property type="match status" value="1"/>
</dbReference>
<dbReference type="Pfam" id="PF01487">
    <property type="entry name" value="DHquinase_I"/>
    <property type="match status" value="1"/>
</dbReference>
<keyword evidence="1" id="KW-1133">Transmembrane helix</keyword>
<sequence length="127" mass="14001">MTLLCVPLVGRTVEEMKIDAAAAAAAGGDLVEIRLDYIEGFRPREDLPRLLHSCPLPVLVTYRFDLLFACFSIPGLVFLRFRVRVAIFGTGVQILANSQIRNGRADAAHRPGVFPCLLLCILAFVLF</sequence>
<dbReference type="GO" id="GO:0019632">
    <property type="term" value="P:shikimate metabolic process"/>
    <property type="evidence" value="ECO:0007669"/>
    <property type="project" value="TreeGrafter"/>
</dbReference>
<dbReference type="InterPro" id="IPR001381">
    <property type="entry name" value="DHquinase_I"/>
</dbReference>
<proteinExistence type="predicted"/>
<reference evidence="2" key="5">
    <citation type="journal article" date="2021" name="G3 (Bethesda)">
        <title>Aegilops tauschii genome assembly Aet v5.0 features greater sequence contiguity and improved annotation.</title>
        <authorList>
            <person name="Wang L."/>
            <person name="Zhu T."/>
            <person name="Rodriguez J.C."/>
            <person name="Deal K.R."/>
            <person name="Dubcovsky J."/>
            <person name="McGuire P.E."/>
            <person name="Lux T."/>
            <person name="Spannagl M."/>
            <person name="Mayer K.F.X."/>
            <person name="Baldrich P."/>
            <person name="Meyers B.C."/>
            <person name="Huo N."/>
            <person name="Gu Y.Q."/>
            <person name="Zhou H."/>
            <person name="Devos K.M."/>
            <person name="Bennetzen J.L."/>
            <person name="Unver T."/>
            <person name="Budak H."/>
            <person name="Gulick P.J."/>
            <person name="Galiba G."/>
            <person name="Kalapos B."/>
            <person name="Nelson D.R."/>
            <person name="Li P."/>
            <person name="You F.M."/>
            <person name="Luo M.C."/>
            <person name="Dvorak J."/>
        </authorList>
    </citation>
    <scope>NUCLEOTIDE SEQUENCE [LARGE SCALE GENOMIC DNA]</scope>
    <source>
        <strain evidence="2">cv. AL8/78</strain>
    </source>
</reference>
<dbReference type="Gene3D" id="3.20.20.70">
    <property type="entry name" value="Aldolase class I"/>
    <property type="match status" value="1"/>
</dbReference>
<dbReference type="SUPFAM" id="SSF51569">
    <property type="entry name" value="Aldolase"/>
    <property type="match status" value="1"/>
</dbReference>
<evidence type="ECO:0000313" key="3">
    <source>
        <dbReference type="Proteomes" id="UP000015105"/>
    </source>
</evidence>
<keyword evidence="1" id="KW-0472">Membrane</keyword>
<dbReference type="Proteomes" id="UP000015105">
    <property type="component" value="Chromosome 3D"/>
</dbReference>
<dbReference type="InterPro" id="IPR013785">
    <property type="entry name" value="Aldolase_TIM"/>
</dbReference>
<keyword evidence="3" id="KW-1185">Reference proteome</keyword>
<name>A0A453EWN4_AEGTS</name>
<feature type="transmembrane region" description="Helical" evidence="1">
    <location>
        <begin position="60"/>
        <end position="79"/>
    </location>
</feature>
<accession>A0A453EWN4</accession>
<feature type="transmembrane region" description="Helical" evidence="1">
    <location>
        <begin position="107"/>
        <end position="126"/>
    </location>
</feature>
<dbReference type="GO" id="GO:0009423">
    <property type="term" value="P:chorismate biosynthetic process"/>
    <property type="evidence" value="ECO:0007669"/>
    <property type="project" value="TreeGrafter"/>
</dbReference>
<evidence type="ECO:0000256" key="1">
    <source>
        <dbReference type="SAM" id="Phobius"/>
    </source>
</evidence>
<protein>
    <submittedName>
        <fullName evidence="2">Uncharacterized protein</fullName>
    </submittedName>
</protein>